<evidence type="ECO:0000313" key="7">
    <source>
        <dbReference type="EMBL" id="KAJ9691701.1"/>
    </source>
</evidence>
<evidence type="ECO:0000256" key="1">
    <source>
        <dbReference type="ARBA" id="ARBA00004613"/>
    </source>
</evidence>
<feature type="chain" id="PRO_5041341853" description="S-protein homolog" evidence="6">
    <location>
        <begin position="29"/>
        <end position="132"/>
    </location>
</feature>
<comment type="subcellular location">
    <subcellularLocation>
        <location evidence="1">Secreted</location>
    </subcellularLocation>
</comment>
<feature type="signal peptide" evidence="6">
    <location>
        <begin position="1"/>
        <end position="28"/>
    </location>
</feature>
<evidence type="ECO:0000256" key="4">
    <source>
        <dbReference type="ARBA" id="ARBA00022525"/>
    </source>
</evidence>
<comment type="caution">
    <text evidence="7">The sequence shown here is derived from an EMBL/GenBank/DDBJ whole genome shotgun (WGS) entry which is preliminary data.</text>
</comment>
<dbReference type="Pfam" id="PF05938">
    <property type="entry name" value="Self-incomp_S1"/>
    <property type="match status" value="1"/>
</dbReference>
<name>A0AA38ZMA0_VITRO</name>
<dbReference type="GO" id="GO:0060320">
    <property type="term" value="P:rejection of self pollen"/>
    <property type="evidence" value="ECO:0007669"/>
    <property type="project" value="UniProtKB-KW"/>
</dbReference>
<protein>
    <recommendedName>
        <fullName evidence="9">S-protein homolog</fullName>
    </recommendedName>
</protein>
<dbReference type="Proteomes" id="UP001168098">
    <property type="component" value="Unassembled WGS sequence"/>
</dbReference>
<keyword evidence="4" id="KW-0964">Secreted</keyword>
<accession>A0AA38ZMA0</accession>
<dbReference type="AlphaFoldDB" id="A0AA38ZMA0"/>
<evidence type="ECO:0000313" key="8">
    <source>
        <dbReference type="Proteomes" id="UP001168098"/>
    </source>
</evidence>
<evidence type="ECO:0000256" key="5">
    <source>
        <dbReference type="ARBA" id="ARBA00022729"/>
    </source>
</evidence>
<evidence type="ECO:0008006" key="9">
    <source>
        <dbReference type="Google" id="ProtNLM"/>
    </source>
</evidence>
<evidence type="ECO:0000256" key="3">
    <source>
        <dbReference type="ARBA" id="ARBA00022471"/>
    </source>
</evidence>
<dbReference type="EMBL" id="JARBHA010000010">
    <property type="protein sequence ID" value="KAJ9691701.1"/>
    <property type="molecule type" value="Genomic_DNA"/>
</dbReference>
<organism evidence="7 8">
    <name type="scientific">Vitis rotundifolia</name>
    <name type="common">Muscadine grape</name>
    <dbReference type="NCBI Taxonomy" id="103349"/>
    <lineage>
        <taxon>Eukaryota</taxon>
        <taxon>Viridiplantae</taxon>
        <taxon>Streptophyta</taxon>
        <taxon>Embryophyta</taxon>
        <taxon>Tracheophyta</taxon>
        <taxon>Spermatophyta</taxon>
        <taxon>Magnoliopsida</taxon>
        <taxon>eudicotyledons</taxon>
        <taxon>Gunneridae</taxon>
        <taxon>Pentapetalae</taxon>
        <taxon>rosids</taxon>
        <taxon>Vitales</taxon>
        <taxon>Vitaceae</taxon>
        <taxon>Viteae</taxon>
        <taxon>Vitis</taxon>
    </lineage>
</organism>
<dbReference type="GO" id="GO:0005576">
    <property type="term" value="C:extracellular region"/>
    <property type="evidence" value="ECO:0007669"/>
    <property type="project" value="UniProtKB-SubCell"/>
</dbReference>
<dbReference type="InterPro" id="IPR010264">
    <property type="entry name" value="Self-incomp_S1"/>
</dbReference>
<comment type="similarity">
    <text evidence="2">Belongs to the plant self-incompatibility (S1) protein family.</text>
</comment>
<proteinExistence type="inferred from homology"/>
<evidence type="ECO:0000256" key="2">
    <source>
        <dbReference type="ARBA" id="ARBA00005581"/>
    </source>
</evidence>
<sequence>MDLTLLRKFHAFILIVVIISLCASTGLSSEAHVYMTNNLGDNTIIYLHCLKNSEEMGHQQIPYNWTCQWWFRLISPGQLLCDANVQGAKQLQFMAFDAFKNTCRGDCHWNFTQQGVFQNLNGEWKLQYKWPH</sequence>
<reference evidence="7 8" key="1">
    <citation type="journal article" date="2023" name="BMC Biotechnol.">
        <title>Vitis rotundifolia cv Carlos genome sequencing.</title>
        <authorList>
            <person name="Huff M."/>
            <person name="Hulse-Kemp A."/>
            <person name="Scheffler B."/>
            <person name="Youngblood R."/>
            <person name="Simpson S."/>
            <person name="Babiker E."/>
            <person name="Staton M."/>
        </authorList>
    </citation>
    <scope>NUCLEOTIDE SEQUENCE [LARGE SCALE GENOMIC DNA]</scope>
    <source>
        <tissue evidence="7">Leaf</tissue>
    </source>
</reference>
<gene>
    <name evidence="7" type="ORF">PVL29_013780</name>
</gene>
<keyword evidence="8" id="KW-1185">Reference proteome</keyword>
<evidence type="ECO:0000256" key="6">
    <source>
        <dbReference type="SAM" id="SignalP"/>
    </source>
</evidence>
<keyword evidence="3" id="KW-0713">Self-incompatibility</keyword>
<keyword evidence="5 6" id="KW-0732">Signal</keyword>